<dbReference type="EMBL" id="CP019124">
    <property type="protein sequence ID" value="APX89515.1"/>
    <property type="molecule type" value="Genomic_DNA"/>
</dbReference>
<keyword evidence="2" id="KW-1185">Reference proteome</keyword>
<name>A0A1U7DHW0_9RHOB</name>
<dbReference type="Pfam" id="PF10604">
    <property type="entry name" value="Polyketide_cyc2"/>
    <property type="match status" value="1"/>
</dbReference>
<dbReference type="InterPro" id="IPR023393">
    <property type="entry name" value="START-like_dom_sf"/>
</dbReference>
<sequence>MQFSTKEDVDAPIEYVFAQLSDFDGFERAALRRGADVQRITGDGRPQVGTKWRGRADFRGKERKFEAELVKCEAPTELQLSGQSDGFDFSVVAELVALSPNRTRMRIAIELKPRILSARLVMQSARLAKHTLTKRYKERIRAFATDLNGRYGRPTA</sequence>
<protein>
    <submittedName>
        <fullName evidence="1">Uncharacterized protein</fullName>
    </submittedName>
</protein>
<dbReference type="CDD" id="cd07812">
    <property type="entry name" value="SRPBCC"/>
    <property type="match status" value="1"/>
</dbReference>
<dbReference type="SUPFAM" id="SSF55961">
    <property type="entry name" value="Bet v1-like"/>
    <property type="match status" value="1"/>
</dbReference>
<accession>A0A2M9DDG4</accession>
<dbReference type="InterPro" id="IPR019587">
    <property type="entry name" value="Polyketide_cyclase/dehydratase"/>
</dbReference>
<gene>
    <name evidence="1" type="ORF">BV394_07130</name>
</gene>
<proteinExistence type="predicted"/>
<dbReference type="AlphaFoldDB" id="A0A1U7DHW0"/>
<organism evidence="1 2">
    <name type="scientific">Brevirhabdus pacifica</name>
    <dbReference type="NCBI Taxonomy" id="1267768"/>
    <lineage>
        <taxon>Bacteria</taxon>
        <taxon>Pseudomonadati</taxon>
        <taxon>Pseudomonadota</taxon>
        <taxon>Alphaproteobacteria</taxon>
        <taxon>Rhodobacterales</taxon>
        <taxon>Paracoccaceae</taxon>
        <taxon>Brevirhabdus</taxon>
    </lineage>
</organism>
<dbReference type="STRING" id="1267768.BV394_07130"/>
<dbReference type="RefSeq" id="WP_076979538.1">
    <property type="nucleotide sequence ID" value="NZ_CP019124.1"/>
</dbReference>
<accession>A0A1U7DHW0</accession>
<dbReference type="Proteomes" id="UP000187266">
    <property type="component" value="Chromosome"/>
</dbReference>
<evidence type="ECO:0000313" key="2">
    <source>
        <dbReference type="Proteomes" id="UP000187266"/>
    </source>
</evidence>
<dbReference type="OrthoDB" id="7860307at2"/>
<evidence type="ECO:0000313" key="1">
    <source>
        <dbReference type="EMBL" id="APX89515.1"/>
    </source>
</evidence>
<dbReference type="Gene3D" id="3.30.530.20">
    <property type="match status" value="1"/>
</dbReference>
<reference evidence="1 2" key="1">
    <citation type="submission" date="2017-01" db="EMBL/GenBank/DDBJ databases">
        <title>Genomic analysis of Xuhuaishuia manganoxidans DY6-4.</title>
        <authorList>
            <person name="Wang X."/>
        </authorList>
    </citation>
    <scope>NUCLEOTIDE SEQUENCE [LARGE SCALE GENOMIC DNA]</scope>
    <source>
        <strain evidence="1 2">DY6-4</strain>
    </source>
</reference>